<evidence type="ECO:0000313" key="2">
    <source>
        <dbReference type="EMBL" id="MFC0528951.1"/>
    </source>
</evidence>
<dbReference type="Gene3D" id="3.90.180.10">
    <property type="entry name" value="Medium-chain alcohol dehydrogenases, catalytic domain"/>
    <property type="match status" value="1"/>
</dbReference>
<keyword evidence="2" id="KW-0560">Oxidoreductase</keyword>
<dbReference type="GO" id="GO:0016491">
    <property type="term" value="F:oxidoreductase activity"/>
    <property type="evidence" value="ECO:0007669"/>
    <property type="project" value="UniProtKB-KW"/>
</dbReference>
<protein>
    <submittedName>
        <fullName evidence="2">NADP-dependent oxidoreductase</fullName>
        <ecNumber evidence="2">1.-.-.-</ecNumber>
    </submittedName>
</protein>
<dbReference type="InterPro" id="IPR020843">
    <property type="entry name" value="ER"/>
</dbReference>
<dbReference type="SUPFAM" id="SSF51735">
    <property type="entry name" value="NAD(P)-binding Rossmann-fold domains"/>
    <property type="match status" value="1"/>
</dbReference>
<dbReference type="InterPro" id="IPR013154">
    <property type="entry name" value="ADH-like_N"/>
</dbReference>
<dbReference type="CDD" id="cd05289">
    <property type="entry name" value="MDR_like_2"/>
    <property type="match status" value="1"/>
</dbReference>
<accession>A0ABV6M2S9</accession>
<feature type="domain" description="Enoyl reductase (ER)" evidence="1">
    <location>
        <begin position="7"/>
        <end position="297"/>
    </location>
</feature>
<dbReference type="InterPro" id="IPR036291">
    <property type="entry name" value="NAD(P)-bd_dom_sf"/>
</dbReference>
<reference evidence="2 3" key="1">
    <citation type="submission" date="2024-09" db="EMBL/GenBank/DDBJ databases">
        <authorList>
            <person name="Sun Q."/>
            <person name="Mori K."/>
        </authorList>
    </citation>
    <scope>NUCLEOTIDE SEQUENCE [LARGE SCALE GENOMIC DNA]</scope>
    <source>
        <strain evidence="2 3">TBRC 3947</strain>
    </source>
</reference>
<name>A0ABV6M2S9_9ACTN</name>
<dbReference type="RefSeq" id="WP_377251277.1">
    <property type="nucleotide sequence ID" value="NZ_JBHLUH010000021.1"/>
</dbReference>
<dbReference type="EMBL" id="JBHLUH010000021">
    <property type="protein sequence ID" value="MFC0528951.1"/>
    <property type="molecule type" value="Genomic_DNA"/>
</dbReference>
<gene>
    <name evidence="2" type="ORF">ACFFIA_14915</name>
</gene>
<sequence length="301" mass="30053">MRIHRYGDASAIQADDVPRPAPAPGEVLVRVAGTSFNPSEIGWRSGLLRAVAELDLPWTLGGEVSGTVVEAGAGVTALAPGDRVVGRVDDGGAAAEYLTAPASTLVAAPAAAPLAHAAALPIAGLTAWQAVFEHARIAPRQRVLVNGAGGGVGGFAVQLAKHAGAYVIATASGRSAEAVRALGADQIVDYTAGPLADALDEPVDALLHLVPASGKKAAALVRPGGVAVSATVPLPAAAGTRAVHFVARNDTDQLAALVALVDAGAVRVDVAATRPLTDLAAVHREAEAGLLRGKTILTPCG</sequence>
<dbReference type="SMART" id="SM00829">
    <property type="entry name" value="PKS_ER"/>
    <property type="match status" value="1"/>
</dbReference>
<dbReference type="EC" id="1.-.-.-" evidence="2"/>
<comment type="caution">
    <text evidence="2">The sequence shown here is derived from an EMBL/GenBank/DDBJ whole genome shotgun (WGS) entry which is preliminary data.</text>
</comment>
<dbReference type="PANTHER" id="PTHR44013">
    <property type="entry name" value="ZINC-TYPE ALCOHOL DEHYDROGENASE-LIKE PROTEIN C16A3.02C"/>
    <property type="match status" value="1"/>
</dbReference>
<dbReference type="Pfam" id="PF13602">
    <property type="entry name" value="ADH_zinc_N_2"/>
    <property type="match status" value="1"/>
</dbReference>
<dbReference type="Pfam" id="PF08240">
    <property type="entry name" value="ADH_N"/>
    <property type="match status" value="1"/>
</dbReference>
<dbReference type="Gene3D" id="3.40.50.720">
    <property type="entry name" value="NAD(P)-binding Rossmann-like Domain"/>
    <property type="match status" value="1"/>
</dbReference>
<dbReference type="SUPFAM" id="SSF50129">
    <property type="entry name" value="GroES-like"/>
    <property type="match status" value="1"/>
</dbReference>
<dbReference type="Proteomes" id="UP001589867">
    <property type="component" value="Unassembled WGS sequence"/>
</dbReference>
<dbReference type="InterPro" id="IPR011032">
    <property type="entry name" value="GroES-like_sf"/>
</dbReference>
<keyword evidence="3" id="KW-1185">Reference proteome</keyword>
<evidence type="ECO:0000259" key="1">
    <source>
        <dbReference type="SMART" id="SM00829"/>
    </source>
</evidence>
<dbReference type="InterPro" id="IPR052733">
    <property type="entry name" value="Chloroplast_QOR"/>
</dbReference>
<organism evidence="2 3">
    <name type="scientific">Phytohabitans kaempferiae</name>
    <dbReference type="NCBI Taxonomy" id="1620943"/>
    <lineage>
        <taxon>Bacteria</taxon>
        <taxon>Bacillati</taxon>
        <taxon>Actinomycetota</taxon>
        <taxon>Actinomycetes</taxon>
        <taxon>Micromonosporales</taxon>
        <taxon>Micromonosporaceae</taxon>
    </lineage>
</organism>
<evidence type="ECO:0000313" key="3">
    <source>
        <dbReference type="Proteomes" id="UP001589867"/>
    </source>
</evidence>
<dbReference type="PANTHER" id="PTHR44013:SF1">
    <property type="entry name" value="ZINC-TYPE ALCOHOL DEHYDROGENASE-LIKE PROTEIN C16A3.02C"/>
    <property type="match status" value="1"/>
</dbReference>
<proteinExistence type="predicted"/>